<organism evidence="2 3">
    <name type="scientific">Carboxydichorda subterranea</name>
    <dbReference type="NCBI Taxonomy" id="3109565"/>
    <lineage>
        <taxon>Bacteria</taxon>
        <taxon>Bacillati</taxon>
        <taxon>Bacillota</taxon>
        <taxon>Limnochordia</taxon>
        <taxon>Limnochordales</taxon>
        <taxon>Geochordaceae</taxon>
        <taxon>Carboxydichorda</taxon>
    </lineage>
</organism>
<name>A0ABZ1BU89_9FIRM</name>
<keyword evidence="3" id="KW-1185">Reference proteome</keyword>
<accession>A0ABZ1BU89</accession>
<dbReference type="SUPFAM" id="SSF109854">
    <property type="entry name" value="DinB/YfiT-like putative metalloenzymes"/>
    <property type="match status" value="1"/>
</dbReference>
<evidence type="ECO:0000313" key="2">
    <source>
        <dbReference type="EMBL" id="WRP16185.1"/>
    </source>
</evidence>
<dbReference type="EMBL" id="CP141615">
    <property type="protein sequence ID" value="WRP16185.1"/>
    <property type="molecule type" value="Genomic_DNA"/>
</dbReference>
<sequence length="161" mass="17332">MDENRPDAALARAYLPSLLDMTAERIREALAGLSDAELRARPQGLAPALWQIGHVALSDANLAARAGEAVALPEGYAALFSRGSTGDGELPPKEDVLRLFQEAHDRLLRLAGGDLDRPAVSPSGAYRTVGEGLVFMLYHRGYHHGKLMTLRALLGKPRLLG</sequence>
<dbReference type="Proteomes" id="UP001332192">
    <property type="component" value="Chromosome"/>
</dbReference>
<dbReference type="RefSeq" id="WP_324715457.1">
    <property type="nucleotide sequence ID" value="NZ_CP141615.1"/>
</dbReference>
<evidence type="ECO:0000313" key="3">
    <source>
        <dbReference type="Proteomes" id="UP001332192"/>
    </source>
</evidence>
<dbReference type="Pfam" id="PF12867">
    <property type="entry name" value="DinB_2"/>
    <property type="match status" value="1"/>
</dbReference>
<protein>
    <submittedName>
        <fullName evidence="2">DinB family protein</fullName>
    </submittedName>
</protein>
<gene>
    <name evidence="2" type="ORF">U7230_08715</name>
</gene>
<dbReference type="InterPro" id="IPR024775">
    <property type="entry name" value="DinB-like"/>
</dbReference>
<evidence type="ECO:0000259" key="1">
    <source>
        <dbReference type="Pfam" id="PF12867"/>
    </source>
</evidence>
<proteinExistence type="predicted"/>
<feature type="domain" description="DinB-like" evidence="1">
    <location>
        <begin position="19"/>
        <end position="145"/>
    </location>
</feature>
<reference evidence="2 3" key="1">
    <citation type="journal article" date="2024" name="Front. Microbiol.">
        <title>Novel thermophilic genera Geochorda gen. nov. and Carboxydochorda gen. nov. from the deep terrestrial subsurface reveal the ecophysiological diversity in the class Limnochordia.</title>
        <authorList>
            <person name="Karnachuk O.V."/>
            <person name="Lukina A.P."/>
            <person name="Avakyan M.R."/>
            <person name="Kadnikov V.V."/>
            <person name="Begmatov S."/>
            <person name="Beletsky A.V."/>
            <person name="Vlasova K.G."/>
            <person name="Novikov A.A."/>
            <person name="Shcherbakova V.A."/>
            <person name="Mardanov A.V."/>
            <person name="Ravin N.V."/>
        </authorList>
    </citation>
    <scope>NUCLEOTIDE SEQUENCE [LARGE SCALE GENOMIC DNA]</scope>
    <source>
        <strain evidence="2 3">L945</strain>
    </source>
</reference>
<dbReference type="InterPro" id="IPR034660">
    <property type="entry name" value="DinB/YfiT-like"/>
</dbReference>
<dbReference type="Gene3D" id="1.20.120.450">
    <property type="entry name" value="dinb family like domain"/>
    <property type="match status" value="1"/>
</dbReference>